<keyword evidence="3" id="KW-1185">Reference proteome</keyword>
<evidence type="ECO:0000313" key="2">
    <source>
        <dbReference type="EMBL" id="QTC87914.1"/>
    </source>
</evidence>
<dbReference type="Proteomes" id="UP000663942">
    <property type="component" value="Chromosome"/>
</dbReference>
<accession>A0ABX7SKN0</accession>
<protein>
    <submittedName>
        <fullName evidence="2">DUF563 domain-containing protein</fullName>
    </submittedName>
</protein>
<name>A0ABX7SKN0_9CAUL</name>
<evidence type="ECO:0000313" key="3">
    <source>
        <dbReference type="Proteomes" id="UP000663942"/>
    </source>
</evidence>
<dbReference type="Pfam" id="PF04577">
    <property type="entry name" value="Glyco_transf_61"/>
    <property type="match status" value="1"/>
</dbReference>
<dbReference type="RefSeq" id="WP_207824699.1">
    <property type="nucleotide sequence ID" value="NZ_CP062006.1"/>
</dbReference>
<organism evidence="2 3">
    <name type="scientific">Brevundimonas pondensis</name>
    <dbReference type="NCBI Taxonomy" id="2774189"/>
    <lineage>
        <taxon>Bacteria</taxon>
        <taxon>Pseudomonadati</taxon>
        <taxon>Pseudomonadota</taxon>
        <taxon>Alphaproteobacteria</taxon>
        <taxon>Caulobacterales</taxon>
        <taxon>Caulobacteraceae</taxon>
        <taxon>Brevundimonas</taxon>
    </lineage>
</organism>
<sequence length="343" mass="37802">MDQFTIEKPKLSAATWLGLTLISDTDVLRSKSVMGGSVVKGPPGVVEMENLLFVPGWRCLFTKDGRRVEETVSFGSYPGIRPITAAKLAKHDPPETSVRAEQVIDEVVTFGGPTIPHYGHQLTDGMARQWWRDDNPSLITAPLSGYQLALAEMGSPRRIISPDRPTLFRRVVVPLPSILTDGVIHDVHDMEHRRVAETALVRSDFHPGPRIYVSRSRLRSARCVDGEQELEALLSRAGYQIIHPQDLPLADQIAAFNRARVIVGCSGSAMHTSLFHLGGPLNIVTLSGPRFNRRFSLVDRIKSYKATYVQCLGFTERDARGAISSMNLDMARAIEGLDIAGAL</sequence>
<proteinExistence type="predicted"/>
<feature type="domain" description="Glycosyltransferase 61 catalytic" evidence="1">
    <location>
        <begin position="118"/>
        <end position="275"/>
    </location>
</feature>
<reference evidence="2 3" key="1">
    <citation type="submission" date="2020-09" db="EMBL/GenBank/DDBJ databases">
        <title>Brevundimonas sp. LVF1 isolated from an oligotrophic pond in Goettingen, Germany.</title>
        <authorList>
            <person name="Friedrich I."/>
            <person name="Klassen A."/>
            <person name="Neubauer H."/>
            <person name="Schneider D."/>
            <person name="Hertel R."/>
            <person name="Daniel R."/>
        </authorList>
    </citation>
    <scope>NUCLEOTIDE SEQUENCE [LARGE SCALE GENOMIC DNA]</scope>
    <source>
        <strain evidence="2 3">LVF1</strain>
    </source>
</reference>
<dbReference type="InterPro" id="IPR049625">
    <property type="entry name" value="Glyco_transf_61_cat"/>
</dbReference>
<evidence type="ECO:0000259" key="1">
    <source>
        <dbReference type="Pfam" id="PF04577"/>
    </source>
</evidence>
<gene>
    <name evidence="2" type="ORF">IFE19_00420</name>
</gene>
<dbReference type="EMBL" id="CP062006">
    <property type="protein sequence ID" value="QTC87914.1"/>
    <property type="molecule type" value="Genomic_DNA"/>
</dbReference>